<dbReference type="InterPro" id="IPR010359">
    <property type="entry name" value="IrrE_HExxH"/>
</dbReference>
<gene>
    <name evidence="2" type="ORF">AB6A68_12410</name>
</gene>
<dbReference type="InterPro" id="IPR001387">
    <property type="entry name" value="Cro/C1-type_HTH"/>
</dbReference>
<dbReference type="PROSITE" id="PS50943">
    <property type="entry name" value="HTH_CROC1"/>
    <property type="match status" value="1"/>
</dbReference>
<feature type="domain" description="HTH cro/C1-type" evidence="1">
    <location>
        <begin position="13"/>
        <end position="42"/>
    </location>
</feature>
<protein>
    <submittedName>
        <fullName evidence="2">ImmA/IrrE family metallo-endopeptidase</fullName>
    </submittedName>
</protein>
<dbReference type="Pfam" id="PF06114">
    <property type="entry name" value="Peptidase_M78"/>
    <property type="match status" value="1"/>
</dbReference>
<evidence type="ECO:0000313" key="2">
    <source>
        <dbReference type="EMBL" id="MEX6430630.1"/>
    </source>
</evidence>
<dbReference type="RefSeq" id="WP_369084888.1">
    <property type="nucleotide sequence ID" value="NZ_JBFSHR010000067.1"/>
</dbReference>
<keyword evidence="3" id="KW-1185">Reference proteome</keyword>
<comment type="caution">
    <text evidence="2">The sequence shown here is derived from an EMBL/GenBank/DDBJ whole genome shotgun (WGS) entry which is preliminary data.</text>
</comment>
<sequence>MSREEAASKFPDLNDWEAGLKQPTLKQLEKFASTMHTPIGYLFLPEPPEESLPVPDFRTMGDVEVRHASPDLLDIIYQCQQRQEWYRDYARLHQEPEVPFVGTFTADMDVAEAAAQMSAVLNFAPGERGSTWTEAAQRLRDEADQLGVLVMISGVVGSNTHRKLDPHEFRGFALADKLAPVVFINGSDTKAAQIFTLTHELVHIWLGDSGVDDADMRSSPSNSTERWCNEVAAEFLLPTESLHGVSINTDDLTADLQRLARHFKVSTLVVLRRLFDAGYFTESQFRMAYRDELDRILNFLDERPSGGNFYNTQPLRISKRFARALIESTREGQTLHRDAFQMLGFKKISTFNELAHRLGAP</sequence>
<name>A0ABV3Y5E0_9ACTN</name>
<organism evidence="2 3">
    <name type="scientific">Ferrimicrobium acidiphilum</name>
    <dbReference type="NCBI Taxonomy" id="121039"/>
    <lineage>
        <taxon>Bacteria</taxon>
        <taxon>Bacillati</taxon>
        <taxon>Actinomycetota</taxon>
        <taxon>Acidimicrobiia</taxon>
        <taxon>Acidimicrobiales</taxon>
        <taxon>Acidimicrobiaceae</taxon>
        <taxon>Ferrimicrobium</taxon>
    </lineage>
</organism>
<dbReference type="InterPro" id="IPR052345">
    <property type="entry name" value="Rad_response_metalloprotease"/>
</dbReference>
<evidence type="ECO:0000313" key="3">
    <source>
        <dbReference type="Proteomes" id="UP001560267"/>
    </source>
</evidence>
<reference evidence="2 3" key="1">
    <citation type="submission" date="2024-07" db="EMBL/GenBank/DDBJ databases">
        <title>Draft Genome Sequence of Ferrimicrobium acidiphilum Strain YE2023, Isolated from a Pulp of Bioleach Reactor.</title>
        <authorList>
            <person name="Elkina Y.A."/>
            <person name="Bulaeva A.G."/>
            <person name="Beletsky A.V."/>
            <person name="Mardanov A.V."/>
        </authorList>
    </citation>
    <scope>NUCLEOTIDE SEQUENCE [LARGE SCALE GENOMIC DNA]</scope>
    <source>
        <strain evidence="2 3">YE2023</strain>
    </source>
</reference>
<dbReference type="PANTHER" id="PTHR43236:SF2">
    <property type="entry name" value="BLL0069 PROTEIN"/>
    <property type="match status" value="1"/>
</dbReference>
<dbReference type="PANTHER" id="PTHR43236">
    <property type="entry name" value="ANTITOXIN HIGA1"/>
    <property type="match status" value="1"/>
</dbReference>
<dbReference type="EMBL" id="JBFSHR010000067">
    <property type="protein sequence ID" value="MEX6430630.1"/>
    <property type="molecule type" value="Genomic_DNA"/>
</dbReference>
<accession>A0ABV3Y5E0</accession>
<evidence type="ECO:0000259" key="1">
    <source>
        <dbReference type="PROSITE" id="PS50943"/>
    </source>
</evidence>
<dbReference type="Gene3D" id="1.10.10.2910">
    <property type="match status" value="1"/>
</dbReference>
<dbReference type="Proteomes" id="UP001560267">
    <property type="component" value="Unassembled WGS sequence"/>
</dbReference>
<proteinExistence type="predicted"/>